<feature type="non-terminal residue" evidence="1">
    <location>
        <position position="72"/>
    </location>
</feature>
<gene>
    <name evidence="1" type="ORF">DEBURN_LOCUS11714</name>
</gene>
<dbReference type="EMBL" id="CAJVPK010008140">
    <property type="protein sequence ID" value="CAG8659533.1"/>
    <property type="molecule type" value="Genomic_DNA"/>
</dbReference>
<dbReference type="AlphaFoldDB" id="A0A9N9DZZ4"/>
<organism evidence="1 2">
    <name type="scientific">Diversispora eburnea</name>
    <dbReference type="NCBI Taxonomy" id="1213867"/>
    <lineage>
        <taxon>Eukaryota</taxon>
        <taxon>Fungi</taxon>
        <taxon>Fungi incertae sedis</taxon>
        <taxon>Mucoromycota</taxon>
        <taxon>Glomeromycotina</taxon>
        <taxon>Glomeromycetes</taxon>
        <taxon>Diversisporales</taxon>
        <taxon>Diversisporaceae</taxon>
        <taxon>Diversispora</taxon>
    </lineage>
</organism>
<keyword evidence="2" id="KW-1185">Reference proteome</keyword>
<comment type="caution">
    <text evidence="1">The sequence shown here is derived from an EMBL/GenBank/DDBJ whole genome shotgun (WGS) entry which is preliminary data.</text>
</comment>
<sequence>AYHTREEAIKANRKSPHLNEIWRLRRNANIANFESIKFLATLHDIDKFEENNPNYVINIFKPFYRETFEKIK</sequence>
<accession>A0A9N9DZZ4</accession>
<feature type="non-terminal residue" evidence="1">
    <location>
        <position position="1"/>
    </location>
</feature>
<protein>
    <submittedName>
        <fullName evidence="1">9538_t:CDS:1</fullName>
    </submittedName>
</protein>
<name>A0A9N9DZZ4_9GLOM</name>
<reference evidence="1" key="1">
    <citation type="submission" date="2021-06" db="EMBL/GenBank/DDBJ databases">
        <authorList>
            <person name="Kallberg Y."/>
            <person name="Tangrot J."/>
            <person name="Rosling A."/>
        </authorList>
    </citation>
    <scope>NUCLEOTIDE SEQUENCE</scope>
    <source>
        <strain evidence="1">AZ414A</strain>
    </source>
</reference>
<dbReference type="OrthoDB" id="2409630at2759"/>
<evidence type="ECO:0000313" key="1">
    <source>
        <dbReference type="EMBL" id="CAG8659533.1"/>
    </source>
</evidence>
<dbReference type="Proteomes" id="UP000789706">
    <property type="component" value="Unassembled WGS sequence"/>
</dbReference>
<proteinExistence type="predicted"/>
<evidence type="ECO:0000313" key="2">
    <source>
        <dbReference type="Proteomes" id="UP000789706"/>
    </source>
</evidence>